<comment type="caution">
    <text evidence="5">The sequence shown here is derived from an EMBL/GenBank/DDBJ whole genome shotgun (WGS) entry which is preliminary data.</text>
</comment>
<dbReference type="Pfam" id="PF00278">
    <property type="entry name" value="Orn_DAP_Arg_deC"/>
    <property type="match status" value="1"/>
</dbReference>
<feature type="domain" description="Orn/DAP/Arg decarboxylase 2 N-terminal" evidence="4">
    <location>
        <begin position="21"/>
        <end position="272"/>
    </location>
</feature>
<gene>
    <name evidence="5" type="ORF">ACFSJ0_40785</name>
</gene>
<protein>
    <submittedName>
        <fullName evidence="5">Type III PLP-dependent enzyme</fullName>
    </submittedName>
</protein>
<accession>A0ABW4GL21</accession>
<dbReference type="PANTHER" id="PTHR43727:SF2">
    <property type="entry name" value="GROUP IV DECARBOXYLASE"/>
    <property type="match status" value="1"/>
</dbReference>
<dbReference type="InterPro" id="IPR022643">
    <property type="entry name" value="De-COase2_C"/>
</dbReference>
<evidence type="ECO:0000313" key="5">
    <source>
        <dbReference type="EMBL" id="MFD1543437.1"/>
    </source>
</evidence>
<reference evidence="6" key="1">
    <citation type="journal article" date="2019" name="Int. J. Syst. Evol. Microbiol.">
        <title>The Global Catalogue of Microorganisms (GCM) 10K type strain sequencing project: providing services to taxonomists for standard genome sequencing and annotation.</title>
        <authorList>
            <consortium name="The Broad Institute Genomics Platform"/>
            <consortium name="The Broad Institute Genome Sequencing Center for Infectious Disease"/>
            <person name="Wu L."/>
            <person name="Ma J."/>
        </authorList>
    </citation>
    <scope>NUCLEOTIDE SEQUENCE [LARGE SCALE GENOMIC DNA]</scope>
    <source>
        <strain evidence="6">CGMCC 1.15399</strain>
    </source>
</reference>
<dbReference type="Pfam" id="PF02784">
    <property type="entry name" value="Orn_Arg_deC_N"/>
    <property type="match status" value="1"/>
</dbReference>
<sequence length="405" mass="43142">MNWYTELAARYGSPLYVYDLDRVTAAHADLRRALPDGFSLYYSFKANPHPEIARALRDGGARAEISSTGELNAAFAAGFDGSEVLCTGPGKTTEELEIAVDGGVRAFSVESLTDLWHVGEVAVKRGVTVDCLLRVNSAEPGAATSIRMTGAPSQFGFDDETIPGLMPRLRAVPGTRLAGAHLFSLSNSKDEESLVAEFAHTISVAARLERETGLPIRLLDIGGGFAAPYLASGERPVYGGLRAELETVLDARFPAWRAGTPEIACESGRYLAGDCGRLVCTVVNVKESRGRRFVILDAGINTLGGMSGLGRLLPVSVELDDADFDGERRPATLVGPLCTPGDIIARNVSLPPLEPGDVVSIPNAGAYGMTASLVMFLGHPAPIEVVARGHQVVSVSRIEFNRKYE</sequence>
<organism evidence="5 6">
    <name type="scientific">Nonomuraea guangzhouensis</name>
    <dbReference type="NCBI Taxonomy" id="1291555"/>
    <lineage>
        <taxon>Bacteria</taxon>
        <taxon>Bacillati</taxon>
        <taxon>Actinomycetota</taxon>
        <taxon>Actinomycetes</taxon>
        <taxon>Streptosporangiales</taxon>
        <taxon>Streptosporangiaceae</taxon>
        <taxon>Nonomuraea</taxon>
    </lineage>
</organism>
<evidence type="ECO:0000313" key="6">
    <source>
        <dbReference type="Proteomes" id="UP001597097"/>
    </source>
</evidence>
<dbReference type="Proteomes" id="UP001597097">
    <property type="component" value="Unassembled WGS sequence"/>
</dbReference>
<feature type="domain" description="Orn/DAP/Arg decarboxylase 2 C-terminal" evidence="3">
    <location>
        <begin position="15"/>
        <end position="365"/>
    </location>
</feature>
<dbReference type="PANTHER" id="PTHR43727">
    <property type="entry name" value="DIAMINOPIMELATE DECARBOXYLASE"/>
    <property type="match status" value="1"/>
</dbReference>
<evidence type="ECO:0000256" key="2">
    <source>
        <dbReference type="ARBA" id="ARBA00022898"/>
    </source>
</evidence>
<evidence type="ECO:0000259" key="3">
    <source>
        <dbReference type="Pfam" id="PF00278"/>
    </source>
</evidence>
<evidence type="ECO:0000256" key="1">
    <source>
        <dbReference type="ARBA" id="ARBA00001933"/>
    </source>
</evidence>
<evidence type="ECO:0000259" key="4">
    <source>
        <dbReference type="Pfam" id="PF02784"/>
    </source>
</evidence>
<keyword evidence="6" id="KW-1185">Reference proteome</keyword>
<name>A0ABW4GL21_9ACTN</name>
<dbReference type="InterPro" id="IPR022644">
    <property type="entry name" value="De-COase2_N"/>
</dbReference>
<proteinExistence type="predicted"/>
<dbReference type="RefSeq" id="WP_219529774.1">
    <property type="nucleotide sequence ID" value="NZ_JAHKRM010000007.1"/>
</dbReference>
<keyword evidence="2" id="KW-0663">Pyridoxal phosphate</keyword>
<comment type="cofactor">
    <cofactor evidence="1">
        <name>pyridoxal 5'-phosphate</name>
        <dbReference type="ChEBI" id="CHEBI:597326"/>
    </cofactor>
</comment>
<dbReference type="EMBL" id="JBHUCM010000038">
    <property type="protein sequence ID" value="MFD1543437.1"/>
    <property type="molecule type" value="Genomic_DNA"/>
</dbReference>